<name>A0A6J5L0X9_9CAUD</name>
<evidence type="ECO:0008006" key="2">
    <source>
        <dbReference type="Google" id="ProtNLM"/>
    </source>
</evidence>
<accession>A0A6J5L0X9</accession>
<evidence type="ECO:0000313" key="1">
    <source>
        <dbReference type="EMBL" id="CAB4125739.1"/>
    </source>
</evidence>
<dbReference type="EMBL" id="LR796189">
    <property type="protein sequence ID" value="CAB4125739.1"/>
    <property type="molecule type" value="Genomic_DNA"/>
</dbReference>
<gene>
    <name evidence="1" type="ORF">UFOVP53_214</name>
</gene>
<reference evidence="1" key="1">
    <citation type="submission" date="2020-04" db="EMBL/GenBank/DDBJ databases">
        <authorList>
            <person name="Chiriac C."/>
            <person name="Salcher M."/>
            <person name="Ghai R."/>
            <person name="Kavagutti S V."/>
        </authorList>
    </citation>
    <scope>NUCLEOTIDE SEQUENCE</scope>
</reference>
<proteinExistence type="predicted"/>
<organism evidence="1">
    <name type="scientific">uncultured Caudovirales phage</name>
    <dbReference type="NCBI Taxonomy" id="2100421"/>
    <lineage>
        <taxon>Viruses</taxon>
        <taxon>Duplodnaviria</taxon>
        <taxon>Heunggongvirae</taxon>
        <taxon>Uroviricota</taxon>
        <taxon>Caudoviricetes</taxon>
        <taxon>Peduoviridae</taxon>
        <taxon>Maltschvirus</taxon>
        <taxon>Maltschvirus maltsch</taxon>
    </lineage>
</organism>
<sequence>MAINVSFNGATLLKPGAYSKTNIDLSGGFALGPVGLIAIFGESTRGRSGAEETDISKNVFRANQITDVRNKYGSGPLVDAMNFLFAPASDGAIPGGAQAVYIYKTNSSVRSSLVLASSFGTVRALEYGIGGNTITYKASATSEVAPSVSSSAPFDASAMGVLSFTIAQNGDAPVTLSTAVTYSNLSAFQAAVAAWTVLVPGVTITASGSSISAVTLTIAMDADSLANQNGFGKSMEIAGAALTAMSLVAGQVVSSVESAMTVTVKQTRDLLQEQDTLGGNIVLKAGYDGVSSSASVEVSASQVILTAGAAVATFDKSAYSTLLQLVNAMNLTVGWKVSLGSTLYNSLPCSVLDEVVVSAKSSDAATIKPARIKKDAQEVADMMANSSIVSIVSQSATGLMDASVEVALAGGTLGATSTASMAAALSAFEQIRVNSVIPLFSRDSTADILDSLTDAGSSYTIAGIHQSVKTHCQLMSTTKNRSERQGYISLKASFASSLDTAALLADARMQLSIQDTKNNDSQGALKWFQPWSSSCLLAGARAGSPVGTPLTFKYMNCSGIRHTAQAMSTPEEDIVIDFNPNAQYDQAIMGGITFMENPQSGGIRIVVDSTTYQKDGNWVYNRGNVLYAADVLAFDFRNQLENIFIGQKNNIQASEIKSVAASILATFLAQGITVSTPEAKNGYKKLDVTISGNVINITAIVVLVEGIDFILSDITITRVQSAA</sequence>
<protein>
    <recommendedName>
        <fullName evidence="2">Tail sheath protein</fullName>
    </recommendedName>
</protein>